<evidence type="ECO:0000256" key="1">
    <source>
        <dbReference type="SAM" id="MobiDB-lite"/>
    </source>
</evidence>
<keyword evidence="3" id="KW-1185">Reference proteome</keyword>
<comment type="caution">
    <text evidence="2">The sequence shown here is derived from an EMBL/GenBank/DDBJ whole genome shotgun (WGS) entry which is preliminary data.</text>
</comment>
<organism evidence="2 3">
    <name type="scientific">Araneus ventricosus</name>
    <name type="common">Orbweaver spider</name>
    <name type="synonym">Epeira ventricosa</name>
    <dbReference type="NCBI Taxonomy" id="182803"/>
    <lineage>
        <taxon>Eukaryota</taxon>
        <taxon>Metazoa</taxon>
        <taxon>Ecdysozoa</taxon>
        <taxon>Arthropoda</taxon>
        <taxon>Chelicerata</taxon>
        <taxon>Arachnida</taxon>
        <taxon>Araneae</taxon>
        <taxon>Araneomorphae</taxon>
        <taxon>Entelegynae</taxon>
        <taxon>Araneoidea</taxon>
        <taxon>Araneidae</taxon>
        <taxon>Araneus</taxon>
    </lineage>
</organism>
<proteinExistence type="predicted"/>
<feature type="region of interest" description="Disordered" evidence="1">
    <location>
        <begin position="1"/>
        <end position="20"/>
    </location>
</feature>
<accession>A0A4Y2F654</accession>
<dbReference type="AlphaFoldDB" id="A0A4Y2F654"/>
<sequence>MEEDEKRVLTRGGGSHRRTGIPKERHLHLLSLMMISCFPTDSIRLTVPCVRERDRFPTEGLHGLLLPQSVAVPPRGKISSPRIEGTRDSWKWQLIRRNNTAKMSRSVE</sequence>
<gene>
    <name evidence="2" type="ORF">AVEN_273809_1</name>
</gene>
<protein>
    <submittedName>
        <fullName evidence="2">Uncharacterized protein</fullName>
    </submittedName>
</protein>
<name>A0A4Y2F654_ARAVE</name>
<dbReference type="EMBL" id="BGPR01000819">
    <property type="protein sequence ID" value="GBM36773.1"/>
    <property type="molecule type" value="Genomic_DNA"/>
</dbReference>
<evidence type="ECO:0000313" key="3">
    <source>
        <dbReference type="Proteomes" id="UP000499080"/>
    </source>
</evidence>
<dbReference type="Proteomes" id="UP000499080">
    <property type="component" value="Unassembled WGS sequence"/>
</dbReference>
<reference evidence="2 3" key="1">
    <citation type="journal article" date="2019" name="Sci. Rep.">
        <title>Orb-weaving spider Araneus ventricosus genome elucidates the spidroin gene catalogue.</title>
        <authorList>
            <person name="Kono N."/>
            <person name="Nakamura H."/>
            <person name="Ohtoshi R."/>
            <person name="Moran D.A.P."/>
            <person name="Shinohara A."/>
            <person name="Yoshida Y."/>
            <person name="Fujiwara M."/>
            <person name="Mori M."/>
            <person name="Tomita M."/>
            <person name="Arakawa K."/>
        </authorList>
    </citation>
    <scope>NUCLEOTIDE SEQUENCE [LARGE SCALE GENOMIC DNA]</scope>
</reference>
<evidence type="ECO:0000313" key="2">
    <source>
        <dbReference type="EMBL" id="GBM36773.1"/>
    </source>
</evidence>